<evidence type="ECO:0000313" key="1">
    <source>
        <dbReference type="EMBL" id="KAF2169169.1"/>
    </source>
</evidence>
<dbReference type="RefSeq" id="XP_033670058.1">
    <property type="nucleotide sequence ID" value="XM_033812085.1"/>
</dbReference>
<dbReference type="EMBL" id="ML993588">
    <property type="protein sequence ID" value="KAF2169169.1"/>
    <property type="molecule type" value="Genomic_DNA"/>
</dbReference>
<keyword evidence="2" id="KW-1185">Reference proteome</keyword>
<dbReference type="GeneID" id="54565357"/>
<dbReference type="Proteomes" id="UP000799537">
    <property type="component" value="Unassembled WGS sequence"/>
</dbReference>
<name>A0A6A6CTR3_ZASCE</name>
<dbReference type="AlphaFoldDB" id="A0A6A6CTR3"/>
<organism evidence="1 2">
    <name type="scientific">Zasmidium cellare ATCC 36951</name>
    <dbReference type="NCBI Taxonomy" id="1080233"/>
    <lineage>
        <taxon>Eukaryota</taxon>
        <taxon>Fungi</taxon>
        <taxon>Dikarya</taxon>
        <taxon>Ascomycota</taxon>
        <taxon>Pezizomycotina</taxon>
        <taxon>Dothideomycetes</taxon>
        <taxon>Dothideomycetidae</taxon>
        <taxon>Mycosphaerellales</taxon>
        <taxon>Mycosphaerellaceae</taxon>
        <taxon>Zasmidium</taxon>
    </lineage>
</organism>
<reference evidence="1" key="1">
    <citation type="journal article" date="2020" name="Stud. Mycol.">
        <title>101 Dothideomycetes genomes: a test case for predicting lifestyles and emergence of pathogens.</title>
        <authorList>
            <person name="Haridas S."/>
            <person name="Albert R."/>
            <person name="Binder M."/>
            <person name="Bloem J."/>
            <person name="Labutti K."/>
            <person name="Salamov A."/>
            <person name="Andreopoulos B."/>
            <person name="Baker S."/>
            <person name="Barry K."/>
            <person name="Bills G."/>
            <person name="Bluhm B."/>
            <person name="Cannon C."/>
            <person name="Castanera R."/>
            <person name="Culley D."/>
            <person name="Daum C."/>
            <person name="Ezra D."/>
            <person name="Gonzalez J."/>
            <person name="Henrissat B."/>
            <person name="Kuo A."/>
            <person name="Liang C."/>
            <person name="Lipzen A."/>
            <person name="Lutzoni F."/>
            <person name="Magnuson J."/>
            <person name="Mondo S."/>
            <person name="Nolan M."/>
            <person name="Ohm R."/>
            <person name="Pangilinan J."/>
            <person name="Park H.-J."/>
            <person name="Ramirez L."/>
            <person name="Alfaro M."/>
            <person name="Sun H."/>
            <person name="Tritt A."/>
            <person name="Yoshinaga Y."/>
            <person name="Zwiers L.-H."/>
            <person name="Turgeon B."/>
            <person name="Goodwin S."/>
            <person name="Spatafora J."/>
            <person name="Crous P."/>
            <person name="Grigoriev I."/>
        </authorList>
    </citation>
    <scope>NUCLEOTIDE SEQUENCE</scope>
    <source>
        <strain evidence="1">ATCC 36951</strain>
    </source>
</reference>
<proteinExistence type="predicted"/>
<sequence>MQNNRVAQDHGTFVPESPVILVDAPRHDEVSITARKKGVTIGHGDLMLRTMAIEKSFFNNGPPLTASPLTAQLGFPLEAVASPMNESIAYNYPVNEMFASSNPESSEFLTDYTAFYGDVSLVRADGKAMSPLQIEALLTYINQTRKKWLTKTRHMKEGEAKEVERKKVKARLTPEAFHTFFENLRRQMLRAGNQAFKNVVSPVSITLSEVAPACGACYAKAEPGKHLLTCAKSKTRYYCGRACQKED</sequence>
<protein>
    <submittedName>
        <fullName evidence="1">Uncharacterized protein</fullName>
    </submittedName>
</protein>
<evidence type="ECO:0000313" key="2">
    <source>
        <dbReference type="Proteomes" id="UP000799537"/>
    </source>
</evidence>
<gene>
    <name evidence="1" type="ORF">M409DRAFT_52450</name>
</gene>
<accession>A0A6A6CTR3</accession>